<accession>A0A0W0Y650</accession>
<dbReference type="AlphaFoldDB" id="A0A0W0Y650"/>
<protein>
    <recommendedName>
        <fullName evidence="4">Secreted protein</fullName>
    </recommendedName>
</protein>
<dbReference type="STRING" id="45073.Lqui_0944"/>
<reference evidence="2 3" key="1">
    <citation type="submission" date="2015-11" db="EMBL/GenBank/DDBJ databases">
        <title>Genomic analysis of 38 Legionella species identifies large and diverse effector repertoires.</title>
        <authorList>
            <person name="Burstein D."/>
            <person name="Amaro F."/>
            <person name="Zusman T."/>
            <person name="Lifshitz Z."/>
            <person name="Cohen O."/>
            <person name="Gilbert J.A."/>
            <person name="Pupko T."/>
            <person name="Shuman H.A."/>
            <person name="Segal G."/>
        </authorList>
    </citation>
    <scope>NUCLEOTIDE SEQUENCE [LARGE SCALE GENOMIC DNA]</scope>
    <source>
        <strain evidence="2 3">CDC#1442-AUS-E</strain>
    </source>
</reference>
<dbReference type="EMBL" id="LNYS01000006">
    <property type="protein sequence ID" value="KTD52100.1"/>
    <property type="molecule type" value="Genomic_DNA"/>
</dbReference>
<name>A0A0W0Y650_9GAMM</name>
<evidence type="ECO:0000256" key="1">
    <source>
        <dbReference type="SAM" id="SignalP"/>
    </source>
</evidence>
<proteinExistence type="predicted"/>
<gene>
    <name evidence="2" type="ORF">Lqui_0944</name>
</gene>
<dbReference type="PATRIC" id="fig|45073.5.peg.996"/>
<keyword evidence="1" id="KW-0732">Signal</keyword>
<keyword evidence="3" id="KW-1185">Reference proteome</keyword>
<organism evidence="2 3">
    <name type="scientific">Legionella quinlivanii</name>
    <dbReference type="NCBI Taxonomy" id="45073"/>
    <lineage>
        <taxon>Bacteria</taxon>
        <taxon>Pseudomonadati</taxon>
        <taxon>Pseudomonadota</taxon>
        <taxon>Gammaproteobacteria</taxon>
        <taxon>Legionellales</taxon>
        <taxon>Legionellaceae</taxon>
        <taxon>Legionella</taxon>
    </lineage>
</organism>
<comment type="caution">
    <text evidence="2">The sequence shown here is derived from an EMBL/GenBank/DDBJ whole genome shotgun (WGS) entry which is preliminary data.</text>
</comment>
<dbReference type="Proteomes" id="UP000054618">
    <property type="component" value="Unassembled WGS sequence"/>
</dbReference>
<evidence type="ECO:0008006" key="4">
    <source>
        <dbReference type="Google" id="ProtNLM"/>
    </source>
</evidence>
<feature type="chain" id="PRO_5006917266" description="Secreted protein" evidence="1">
    <location>
        <begin position="20"/>
        <end position="129"/>
    </location>
</feature>
<feature type="signal peptide" evidence="1">
    <location>
        <begin position="1"/>
        <end position="19"/>
    </location>
</feature>
<sequence length="129" mass="14510">MKKMALFLFCGFTAFQAQANPSLCGYSDFFRISDDSRPDIAIVDANTTPELFMQVLSHLSFEIRDTPACKKGRANITVATNDGRSWCVLHLQDGPFMMHPKVHANCSGMRFVDMSYEGTGSFHYTIRLD</sequence>
<evidence type="ECO:0000313" key="3">
    <source>
        <dbReference type="Proteomes" id="UP000054618"/>
    </source>
</evidence>
<evidence type="ECO:0000313" key="2">
    <source>
        <dbReference type="EMBL" id="KTD52100.1"/>
    </source>
</evidence>